<dbReference type="Pfam" id="PF00042">
    <property type="entry name" value="Globin"/>
    <property type="match status" value="1"/>
</dbReference>
<evidence type="ECO:0000256" key="1">
    <source>
        <dbReference type="ARBA" id="ARBA00022448"/>
    </source>
</evidence>
<feature type="disulfide bond" evidence="8">
    <location>
        <begin position="23"/>
        <end position="153"/>
    </location>
</feature>
<reference evidence="12" key="1">
    <citation type="journal article" date="2023" name="Mol. Biol. Evol.">
        <title>Third-Generation Sequencing Reveals the Adaptive Role of the Epigenome in Three Deep-Sea Polychaetes.</title>
        <authorList>
            <person name="Perez M."/>
            <person name="Aroh O."/>
            <person name="Sun Y."/>
            <person name="Lan Y."/>
            <person name="Juniper S.K."/>
            <person name="Young C.R."/>
            <person name="Angers B."/>
            <person name="Qian P.Y."/>
        </authorList>
    </citation>
    <scope>NUCLEOTIDE SEQUENCE</scope>
    <source>
        <strain evidence="12">R07B-5</strain>
    </source>
</reference>
<evidence type="ECO:0000256" key="2">
    <source>
        <dbReference type="ARBA" id="ARBA00022617"/>
    </source>
</evidence>
<evidence type="ECO:0000256" key="10">
    <source>
        <dbReference type="SAM" id="SignalP"/>
    </source>
</evidence>
<comment type="similarity">
    <text evidence="6 9">Belongs to the globin family.</text>
</comment>
<proteinExistence type="inferred from homology"/>
<accession>A0AAD9P391</accession>
<protein>
    <recommendedName>
        <fullName evidence="6">Extracellular globin</fullName>
    </recommendedName>
</protein>
<dbReference type="GO" id="GO:0020037">
    <property type="term" value="F:heme binding"/>
    <property type="evidence" value="ECO:0007669"/>
    <property type="project" value="UniProtKB-UniRule"/>
</dbReference>
<keyword evidence="4 6" id="KW-0479">Metal-binding</keyword>
<dbReference type="PROSITE" id="PS01033">
    <property type="entry name" value="GLOBIN"/>
    <property type="match status" value="1"/>
</dbReference>
<keyword evidence="5 6" id="KW-0408">Iron</keyword>
<dbReference type="CDD" id="cd01040">
    <property type="entry name" value="Mb-like"/>
    <property type="match status" value="1"/>
</dbReference>
<evidence type="ECO:0000256" key="7">
    <source>
        <dbReference type="PIRSR" id="PIRSR036517-1"/>
    </source>
</evidence>
<evidence type="ECO:0000256" key="5">
    <source>
        <dbReference type="ARBA" id="ARBA00023004"/>
    </source>
</evidence>
<dbReference type="InterPro" id="IPR014610">
    <property type="entry name" value="Haemoglobin_extracell"/>
</dbReference>
<evidence type="ECO:0000313" key="12">
    <source>
        <dbReference type="EMBL" id="KAK2187332.1"/>
    </source>
</evidence>
<evidence type="ECO:0000256" key="3">
    <source>
        <dbReference type="ARBA" id="ARBA00022621"/>
    </source>
</evidence>
<evidence type="ECO:0000256" key="8">
    <source>
        <dbReference type="PIRSR" id="PIRSR036517-2"/>
    </source>
</evidence>
<dbReference type="AlphaFoldDB" id="A0AAD9P391"/>
<sequence>MKSLIALVCLVAAVDYCLADHVCGPLQRLKVKRQWAEAYGSGSGREDFGHYIWAHVFQHAPAARDLFQRVRGDNIHTPEFRAHATRVLGGLDMCIALLDDEPVLNTQLAHLAKQHKSRAVTADHYSTVEHAVQMGVEHSIGSEVFDQDAWKPCLKVITAGIAGN</sequence>
<name>A0AAD9P391_RIDPI</name>
<dbReference type="Proteomes" id="UP001209878">
    <property type="component" value="Unassembled WGS sequence"/>
</dbReference>
<dbReference type="InterPro" id="IPR012292">
    <property type="entry name" value="Globin/Proto"/>
</dbReference>
<feature type="chain" id="PRO_5042289956" description="Extracellular globin" evidence="10">
    <location>
        <begin position="20"/>
        <end position="164"/>
    </location>
</feature>
<organism evidence="12 13">
    <name type="scientific">Ridgeia piscesae</name>
    <name type="common">Tubeworm</name>
    <dbReference type="NCBI Taxonomy" id="27915"/>
    <lineage>
        <taxon>Eukaryota</taxon>
        <taxon>Metazoa</taxon>
        <taxon>Spiralia</taxon>
        <taxon>Lophotrochozoa</taxon>
        <taxon>Annelida</taxon>
        <taxon>Polychaeta</taxon>
        <taxon>Sedentaria</taxon>
        <taxon>Canalipalpata</taxon>
        <taxon>Sabellida</taxon>
        <taxon>Siboglinidae</taxon>
        <taxon>Ridgeia</taxon>
    </lineage>
</organism>
<keyword evidence="10" id="KW-0732">Signal</keyword>
<dbReference type="InterPro" id="IPR044399">
    <property type="entry name" value="Mb-like_M"/>
</dbReference>
<evidence type="ECO:0000256" key="9">
    <source>
        <dbReference type="RuleBase" id="RU000356"/>
    </source>
</evidence>
<keyword evidence="8" id="KW-1015">Disulfide bond</keyword>
<dbReference type="PIRSF" id="PIRSF036517">
    <property type="entry name" value="Ext_hemo"/>
    <property type="match status" value="1"/>
</dbReference>
<comment type="caution">
    <text evidence="12">The sequence shown here is derived from an EMBL/GenBank/DDBJ whole genome shotgun (WGS) entry which is preliminary data.</text>
</comment>
<keyword evidence="13" id="KW-1185">Reference proteome</keyword>
<evidence type="ECO:0000256" key="4">
    <source>
        <dbReference type="ARBA" id="ARBA00022723"/>
    </source>
</evidence>
<evidence type="ECO:0000256" key="6">
    <source>
        <dbReference type="PIRNR" id="PIRNR036517"/>
    </source>
</evidence>
<feature type="binding site" description="proximal binding residue" evidence="7">
    <location>
        <position position="115"/>
    </location>
    <ligand>
        <name>heme b</name>
        <dbReference type="ChEBI" id="CHEBI:60344"/>
    </ligand>
    <ligandPart>
        <name>Fe</name>
        <dbReference type="ChEBI" id="CHEBI:18248"/>
    </ligandPart>
</feature>
<feature type="signal peptide" evidence="10">
    <location>
        <begin position="1"/>
        <end position="19"/>
    </location>
</feature>
<gene>
    <name evidence="12" type="ORF">NP493_169g03038</name>
</gene>
<dbReference type="GO" id="GO:0005506">
    <property type="term" value="F:iron ion binding"/>
    <property type="evidence" value="ECO:0007669"/>
    <property type="project" value="UniProtKB-UniRule"/>
</dbReference>
<dbReference type="InterPro" id="IPR009050">
    <property type="entry name" value="Globin-like_sf"/>
</dbReference>
<keyword evidence="1 6" id="KW-0813">Transport</keyword>
<evidence type="ECO:0000259" key="11">
    <source>
        <dbReference type="PROSITE" id="PS01033"/>
    </source>
</evidence>
<dbReference type="GO" id="GO:0005576">
    <property type="term" value="C:extracellular region"/>
    <property type="evidence" value="ECO:0007669"/>
    <property type="project" value="UniProtKB-UniRule"/>
</dbReference>
<dbReference type="GO" id="GO:0019825">
    <property type="term" value="F:oxygen binding"/>
    <property type="evidence" value="ECO:0007669"/>
    <property type="project" value="UniProtKB-UniRule"/>
</dbReference>
<dbReference type="SUPFAM" id="SSF46458">
    <property type="entry name" value="Globin-like"/>
    <property type="match status" value="1"/>
</dbReference>
<dbReference type="InterPro" id="IPR000971">
    <property type="entry name" value="Globin"/>
</dbReference>
<dbReference type="GO" id="GO:0005833">
    <property type="term" value="C:hemoglobin complex"/>
    <property type="evidence" value="ECO:0007669"/>
    <property type="project" value="UniProtKB-UniRule"/>
</dbReference>
<keyword evidence="2 6" id="KW-0349">Heme</keyword>
<dbReference type="Gene3D" id="1.10.490.10">
    <property type="entry name" value="Globins"/>
    <property type="match status" value="1"/>
</dbReference>
<feature type="domain" description="Globin" evidence="11">
    <location>
        <begin position="22"/>
        <end position="164"/>
    </location>
</feature>
<keyword evidence="3 6" id="KW-0561">Oxygen transport</keyword>
<evidence type="ECO:0000313" key="13">
    <source>
        <dbReference type="Proteomes" id="UP001209878"/>
    </source>
</evidence>
<dbReference type="EMBL" id="JAODUO010000169">
    <property type="protein sequence ID" value="KAK2187332.1"/>
    <property type="molecule type" value="Genomic_DNA"/>
</dbReference>
<dbReference type="GO" id="GO:0005344">
    <property type="term" value="F:oxygen carrier activity"/>
    <property type="evidence" value="ECO:0007669"/>
    <property type="project" value="UniProtKB-UniRule"/>
</dbReference>